<dbReference type="EMBL" id="KB456263">
    <property type="protein sequence ID" value="EMF13270.1"/>
    <property type="molecule type" value="Genomic_DNA"/>
</dbReference>
<protein>
    <submittedName>
        <fullName evidence="1">Uncharacterized protein</fullName>
    </submittedName>
</protein>
<dbReference type="GeneID" id="27907480"/>
<sequence length="83" mass="9284">ASKPFDIPPVIHFRSTSIPTVTTPVAEKEGISEDGPITTETKREKARSLYYKTIHPGALRPASRTLPRRTRSRCGTDFFFCSC</sequence>
<evidence type="ECO:0000313" key="1">
    <source>
        <dbReference type="EMBL" id="EMF13270.1"/>
    </source>
</evidence>
<name>M3D4Z0_SPHMS</name>
<evidence type="ECO:0000313" key="2">
    <source>
        <dbReference type="Proteomes" id="UP000016931"/>
    </source>
</evidence>
<dbReference type="HOGENOM" id="CLU_2549347_0_0_1"/>
<proteinExistence type="predicted"/>
<accession>M3D4Z0</accession>
<dbReference type="AlphaFoldDB" id="M3D4Z0"/>
<keyword evidence="2" id="KW-1185">Reference proteome</keyword>
<feature type="non-terminal residue" evidence="1">
    <location>
        <position position="1"/>
    </location>
</feature>
<dbReference type="RefSeq" id="XP_016761391.1">
    <property type="nucleotide sequence ID" value="XM_016910343.1"/>
</dbReference>
<reference evidence="1 2" key="1">
    <citation type="journal article" date="2012" name="PLoS Pathog.">
        <title>Diverse lifestyles and strategies of plant pathogenesis encoded in the genomes of eighteen Dothideomycetes fungi.</title>
        <authorList>
            <person name="Ohm R.A."/>
            <person name="Feau N."/>
            <person name="Henrissat B."/>
            <person name="Schoch C.L."/>
            <person name="Horwitz B.A."/>
            <person name="Barry K.W."/>
            <person name="Condon B.J."/>
            <person name="Copeland A.C."/>
            <person name="Dhillon B."/>
            <person name="Glaser F."/>
            <person name="Hesse C.N."/>
            <person name="Kosti I."/>
            <person name="LaButti K."/>
            <person name="Lindquist E.A."/>
            <person name="Lucas S."/>
            <person name="Salamov A.A."/>
            <person name="Bradshaw R.E."/>
            <person name="Ciuffetti L."/>
            <person name="Hamelin R.C."/>
            <person name="Kema G.H.J."/>
            <person name="Lawrence C."/>
            <person name="Scott J.A."/>
            <person name="Spatafora J.W."/>
            <person name="Turgeon B.G."/>
            <person name="de Wit P.J.G.M."/>
            <person name="Zhong S."/>
            <person name="Goodwin S.B."/>
            <person name="Grigoriev I.V."/>
        </authorList>
    </citation>
    <scope>NUCLEOTIDE SEQUENCE [LARGE SCALE GENOMIC DNA]</scope>
    <source>
        <strain evidence="1 2">SO2202</strain>
    </source>
</reference>
<gene>
    <name evidence="1" type="ORF">SEPMUDRAFT_83949</name>
</gene>
<organism evidence="1 2">
    <name type="scientific">Sphaerulina musiva (strain SO2202)</name>
    <name type="common">Poplar stem canker fungus</name>
    <name type="synonym">Septoria musiva</name>
    <dbReference type="NCBI Taxonomy" id="692275"/>
    <lineage>
        <taxon>Eukaryota</taxon>
        <taxon>Fungi</taxon>
        <taxon>Dikarya</taxon>
        <taxon>Ascomycota</taxon>
        <taxon>Pezizomycotina</taxon>
        <taxon>Dothideomycetes</taxon>
        <taxon>Dothideomycetidae</taxon>
        <taxon>Mycosphaerellales</taxon>
        <taxon>Mycosphaerellaceae</taxon>
        <taxon>Sphaerulina</taxon>
    </lineage>
</organism>
<dbReference type="Proteomes" id="UP000016931">
    <property type="component" value="Unassembled WGS sequence"/>
</dbReference>